<feature type="region of interest" description="Disordered" evidence="1">
    <location>
        <begin position="125"/>
        <end position="185"/>
    </location>
</feature>
<feature type="compositionally biased region" description="Basic and acidic residues" evidence="1">
    <location>
        <begin position="705"/>
        <end position="714"/>
    </location>
</feature>
<gene>
    <name evidence="2" type="primary">PLEST006669</name>
    <name evidence="2" type="ORF">PLESTB_000178100</name>
</gene>
<comment type="caution">
    <text evidence="2">The sequence shown here is derived from an EMBL/GenBank/DDBJ whole genome shotgun (WGS) entry which is preliminary data.</text>
</comment>
<evidence type="ECO:0000313" key="3">
    <source>
        <dbReference type="Proteomes" id="UP001165080"/>
    </source>
</evidence>
<evidence type="ECO:0000256" key="1">
    <source>
        <dbReference type="SAM" id="MobiDB-lite"/>
    </source>
</evidence>
<name>A0A9W6BC52_9CHLO</name>
<dbReference type="Proteomes" id="UP001165080">
    <property type="component" value="Unassembled WGS sequence"/>
</dbReference>
<feature type="compositionally biased region" description="Acidic residues" evidence="1">
    <location>
        <begin position="141"/>
        <end position="151"/>
    </location>
</feature>
<protein>
    <submittedName>
        <fullName evidence="2">Uncharacterized protein</fullName>
    </submittedName>
</protein>
<feature type="compositionally biased region" description="Basic and acidic residues" evidence="1">
    <location>
        <begin position="407"/>
        <end position="417"/>
    </location>
</feature>
<feature type="compositionally biased region" description="Basic residues" evidence="1">
    <location>
        <begin position="125"/>
        <end position="135"/>
    </location>
</feature>
<feature type="compositionally biased region" description="Polar residues" evidence="1">
    <location>
        <begin position="735"/>
        <end position="745"/>
    </location>
</feature>
<feature type="region of interest" description="Disordered" evidence="1">
    <location>
        <begin position="401"/>
        <end position="432"/>
    </location>
</feature>
<dbReference type="EMBL" id="BRXU01000002">
    <property type="protein sequence ID" value="GLC49060.1"/>
    <property type="molecule type" value="Genomic_DNA"/>
</dbReference>
<evidence type="ECO:0000313" key="2">
    <source>
        <dbReference type="EMBL" id="GLC49060.1"/>
    </source>
</evidence>
<feature type="region of interest" description="Disordered" evidence="1">
    <location>
        <begin position="681"/>
        <end position="755"/>
    </location>
</feature>
<sequence>MEASCSPIEETAMDIGTAPPRSKSKIALSRRPSGYWKVFSNWWRGRYAALKTRPTVNEVIEWYHCNAASSWPVGQVPCLKAVLRQSKGLRPIDGLKEYFREYRKKRKQQGGLALKAGDDAYLRRSRPVRRRRGRAANKDSSDEEDADELEQEASACSDQRSSEEEDEEELEDVMPPRRQRRSCAAARRSAAAAEADAEATEAAAVAEAAAAAVDSPAFAAGGSPEAAGCAVQAVFDAWLPGADAASSGLEACTTAQLAAAVASADMASVAAVVMEEPDASFLPLTHALAVTASGDPVHPAVAQGMVPIASGGSPRTAAAVSIPHAPPMFGTCPGAAQPYTAYVQAVAAVRRPPSRLSTTSRRCGGPLALPPLSSSASPLLAARGPAAAAVAPSGNDAAAANGSLDVTKSEPGIKHESGAAQDDDAAGDRCSTGGGVPGPCDVRFARPPYMHEHAVDGYGYEYMYGPPPPYACHAPHPCCYRPAPYPMAYSYRAVSSAPYPPAGPDCSTGGGATSSFSSVAPWRALPTDGGAARFPTRQSSAESPAQLDACYPHPHPHHPAAWSPWGPADCGAPWQGGPPPPPHFAPHDLAAWGRGPVGRLPPGGAAPLACAVCSCGACSAAVPYHGCSSASPCKQHPQGMRPPPPHMSYAAYGPRHGGAMPAYPARAAEMWATAPPVPAGLEPHALRSSEGPSGLEGEACSSSVSEHDGQDATGRRSPCSGLSDHGSAQPAKPCTSPTGPGQLQQPPHWLRHPALPQHLPLMPSLGHGYGYDHHHLHAHAHHHHPPGYHPAAVPMYPIPRGLAATGSVTSLASLAPGVEEPPFCKAAAAGGVFHAGFAGAVRRCVSAVQTADAAAGTAAGDADVLPYLADAPAVPCGSEAAAKDAEGSLLSGPAEPHGPGLEPADCGLGLADGFGLAAREAMDHDLAFAFEDFMACDATFDTLAVCQ</sequence>
<dbReference type="AlphaFoldDB" id="A0A9W6BC52"/>
<organism evidence="2 3">
    <name type="scientific">Pleodorina starrii</name>
    <dbReference type="NCBI Taxonomy" id="330485"/>
    <lineage>
        <taxon>Eukaryota</taxon>
        <taxon>Viridiplantae</taxon>
        <taxon>Chlorophyta</taxon>
        <taxon>core chlorophytes</taxon>
        <taxon>Chlorophyceae</taxon>
        <taxon>CS clade</taxon>
        <taxon>Chlamydomonadales</taxon>
        <taxon>Volvocaceae</taxon>
        <taxon>Pleodorina</taxon>
    </lineage>
</organism>
<feature type="compositionally biased region" description="Acidic residues" evidence="1">
    <location>
        <begin position="163"/>
        <end position="172"/>
    </location>
</feature>
<accession>A0A9W6BC52</accession>
<keyword evidence="3" id="KW-1185">Reference proteome</keyword>
<reference evidence="2 3" key="1">
    <citation type="journal article" date="2023" name="Commun. Biol.">
        <title>Reorganization of the ancestral sex-determining regions during the evolution of trioecy in Pleodorina starrii.</title>
        <authorList>
            <person name="Takahashi K."/>
            <person name="Suzuki S."/>
            <person name="Kawai-Toyooka H."/>
            <person name="Yamamoto K."/>
            <person name="Hamaji T."/>
            <person name="Ootsuki R."/>
            <person name="Yamaguchi H."/>
            <person name="Kawachi M."/>
            <person name="Higashiyama T."/>
            <person name="Nozaki H."/>
        </authorList>
    </citation>
    <scope>NUCLEOTIDE SEQUENCE [LARGE SCALE GENOMIC DNA]</scope>
    <source>
        <strain evidence="2 3">NIES-4479</strain>
    </source>
</reference>
<dbReference type="OrthoDB" id="543991at2759"/>
<feature type="region of interest" description="Disordered" evidence="1">
    <location>
        <begin position="632"/>
        <end position="651"/>
    </location>
</feature>
<proteinExistence type="predicted"/>